<reference evidence="6" key="1">
    <citation type="submission" date="2015-01" db="EMBL/GenBank/DDBJ databases">
        <authorList>
            <person name="Aksoy S."/>
            <person name="Warren W."/>
            <person name="Wilson R.K."/>
        </authorList>
    </citation>
    <scope>NUCLEOTIDE SEQUENCE [LARGE SCALE GENOMIC DNA]</scope>
    <source>
        <strain evidence="6">IAEA</strain>
    </source>
</reference>
<evidence type="ECO:0000313" key="6">
    <source>
        <dbReference type="Proteomes" id="UP000092460"/>
    </source>
</evidence>
<feature type="compositionally biased region" description="Pro residues" evidence="3">
    <location>
        <begin position="240"/>
        <end position="252"/>
    </location>
</feature>
<sequence>MSCQQASRFITNKSNRINNNIGIRINSSDVINNNKNNVENTTKQSASVADDPYVFTETVPNLPPVLFNIQKSRTRLSDLNGSSASIITVPTSNIVAAKSPITNQQEKLPLTRYANIKVAATAAVSSAERTQAQQAFVVAPVNANTIATLPVVKTLTTTSATIVDFNNFNKGVIRQAPQAATKTTAQLSNGNKKLTNICIVRPQQQQQQQQQQQHQQLYQTQQQYSYGNSPVTEEIKSITSPPPPPSLQPPPLYTPTPSLWQTPLLLDTASSMTTCGSAPVSSPILTVSLPPTSQSTGGGSSGTTAMAKVAPIVVHTSPLPPASLNAKLPPSKFHQNTTAQQLNKIECLKKPKKITTSSKNPHPPPLQAFDNPLKHSNSESLNKIPVNVIFRMSAAAGQVSEEKSDKASLSSNAKAVAPSAALPPANKQIKEMKNVPASNDILASMAQDTKSSTKAEHTAQALNAETEIAAAIISNRIQMAVTTKTPPQGTQPSSAVLPASQKKARKVLNLDYPTWQTGSTLKGAVAVIKMSQEEVNNDISLLATDTGLPYCLQNNWLLQVPKYVASSVDECDLKNAQLNHSLAREERLGLYKQQLRRQAMQLLSIRSLQGLPMQLAKRRLLCVDRLLRKYNNQEMQEPFKHLKLCCVNGCKAWSLEMGSHCPKHIVHNGVQQIFAPCTAKFADNTQCKMPAFDVTHNLPLCSVHARKRIAYNRFVDERKLQRISPTRVLMPEPRMKFQGKPQHQSQLQLQSNVKRTILQTDATAARKRKLSGSHSGASARPQKRSKKAAPTNLIVSPANVTQLPPLSTVLKRKSSTTSLESIASNSHQSSSSSCSNSQIVNAVQQQHTNTLAPPALVPLCGSINGSTLQLSQTLLNFGLSNQKNCSPFISHEMSELATQFCMTTSQNQLNYFNTNSNSNFTSSGMGSTTSLPTADDFISQDMLSMCENSSASSEDTGLGGLSDPELMLGTGTDPDDIPLGDAPLLEEHDLANVLNSLPEDAFKELFTTVHQDESDEIERAIEIADKNLKTLQQTIGSGLGDFLNFGDDILADTTGDFSSVNVSNVSPSLTTGFTDSSVLFMDSTNNSCHNLNDIRGLVQT</sequence>
<keyword evidence="2" id="KW-0539">Nucleus</keyword>
<feature type="region of interest" description="Disordered" evidence="3">
    <location>
        <begin position="763"/>
        <end position="796"/>
    </location>
</feature>
<dbReference type="EMBL" id="JXJN01008573">
    <property type="status" value="NOT_ANNOTATED_CDS"/>
    <property type="molecule type" value="Genomic_DNA"/>
</dbReference>
<dbReference type="PANTHER" id="PTHR16198">
    <property type="match status" value="1"/>
</dbReference>
<feature type="domain" description="KANL2-like probable zinc-finger" evidence="4">
    <location>
        <begin position="646"/>
        <end position="705"/>
    </location>
</feature>
<evidence type="ECO:0000256" key="3">
    <source>
        <dbReference type="SAM" id="MobiDB-lite"/>
    </source>
</evidence>
<feature type="region of interest" description="Disordered" evidence="3">
    <location>
        <begin position="229"/>
        <end position="252"/>
    </location>
</feature>
<dbReference type="EMBL" id="JXJN01008574">
    <property type="status" value="NOT_ANNOTATED_CDS"/>
    <property type="molecule type" value="Genomic_DNA"/>
</dbReference>
<name>A0A1B0B4Y4_9MUSC</name>
<feature type="region of interest" description="Disordered" evidence="3">
    <location>
        <begin position="354"/>
        <end position="376"/>
    </location>
</feature>
<dbReference type="InterPro" id="IPR025927">
    <property type="entry name" value="Znf_KANL2-like"/>
</dbReference>
<organism evidence="5 6">
    <name type="scientific">Glossina palpalis gambiensis</name>
    <dbReference type="NCBI Taxonomy" id="67801"/>
    <lineage>
        <taxon>Eukaryota</taxon>
        <taxon>Metazoa</taxon>
        <taxon>Ecdysozoa</taxon>
        <taxon>Arthropoda</taxon>
        <taxon>Hexapoda</taxon>
        <taxon>Insecta</taxon>
        <taxon>Pterygota</taxon>
        <taxon>Neoptera</taxon>
        <taxon>Endopterygota</taxon>
        <taxon>Diptera</taxon>
        <taxon>Brachycera</taxon>
        <taxon>Muscomorpha</taxon>
        <taxon>Hippoboscoidea</taxon>
        <taxon>Glossinidae</taxon>
        <taxon>Glossina</taxon>
    </lineage>
</organism>
<dbReference type="EnsemblMetazoa" id="GPPI019062-RA">
    <property type="protein sequence ID" value="GPPI019062-PA"/>
    <property type="gene ID" value="GPPI019062"/>
</dbReference>
<proteinExistence type="predicted"/>
<keyword evidence="6" id="KW-1185">Reference proteome</keyword>
<dbReference type="STRING" id="67801.A0A1B0B4Y4"/>
<comment type="subcellular location">
    <subcellularLocation>
        <location evidence="1">Nucleus</location>
    </subcellularLocation>
</comment>
<evidence type="ECO:0000313" key="5">
    <source>
        <dbReference type="EnsemblMetazoa" id="GPPI019062-PA"/>
    </source>
</evidence>
<dbReference type="GO" id="GO:0005634">
    <property type="term" value="C:nucleus"/>
    <property type="evidence" value="ECO:0007669"/>
    <property type="project" value="UniProtKB-SubCell"/>
</dbReference>
<evidence type="ECO:0000256" key="1">
    <source>
        <dbReference type="ARBA" id="ARBA00004123"/>
    </source>
</evidence>
<reference evidence="5" key="2">
    <citation type="submission" date="2020-05" db="UniProtKB">
        <authorList>
            <consortium name="EnsemblMetazoa"/>
        </authorList>
    </citation>
    <scope>IDENTIFICATION</scope>
    <source>
        <strain evidence="5">IAEA</strain>
    </source>
</reference>
<dbReference type="Pfam" id="PF13891">
    <property type="entry name" value="zf-C3HC3H_KANSL2"/>
    <property type="match status" value="1"/>
</dbReference>
<evidence type="ECO:0000259" key="4">
    <source>
        <dbReference type="Pfam" id="PF13891"/>
    </source>
</evidence>
<dbReference type="AlphaFoldDB" id="A0A1B0B4Y4"/>
<evidence type="ECO:0000256" key="2">
    <source>
        <dbReference type="ARBA" id="ARBA00023242"/>
    </source>
</evidence>
<dbReference type="Proteomes" id="UP000092460">
    <property type="component" value="Unassembled WGS sequence"/>
</dbReference>
<dbReference type="PANTHER" id="PTHR16198:SF2">
    <property type="entry name" value="INO80 COMPLEX SUBUNIT D"/>
    <property type="match status" value="1"/>
</dbReference>
<protein>
    <recommendedName>
        <fullName evidence="4">KANL2-like probable zinc-finger domain-containing protein</fullName>
    </recommendedName>
</protein>
<accession>A0A1B0B4Y4</accession>
<dbReference type="VEuPathDB" id="VectorBase:GPPI019062"/>